<dbReference type="AlphaFoldDB" id="A0A9W5AYF8"/>
<protein>
    <recommendedName>
        <fullName evidence="4">Transmembrane protein</fullName>
    </recommendedName>
</protein>
<accession>A0A9W5AYF8</accession>
<keyword evidence="1" id="KW-0472">Membrane</keyword>
<proteinExistence type="predicted"/>
<dbReference type="Proteomes" id="UP000191933">
    <property type="component" value="Unassembled WGS sequence"/>
</dbReference>
<evidence type="ECO:0008006" key="4">
    <source>
        <dbReference type="Google" id="ProtNLM"/>
    </source>
</evidence>
<dbReference type="EMBL" id="FBVY01000002">
    <property type="protein sequence ID" value="CUW85671.1"/>
    <property type="molecule type" value="Genomic_DNA"/>
</dbReference>
<feature type="transmembrane region" description="Helical" evidence="1">
    <location>
        <begin position="187"/>
        <end position="207"/>
    </location>
</feature>
<sequence length="208" mass="23337">MSDDNNSDYIFPLPPESPWQRIVRLLQRTLPSTLTTFALAFTVFTVGNYLVDRTTEAEKFWQLPNEEWEMTLTKLDATNKALSELAPMLQSNPDALKLLEASRLNVADSISVLRSLPYVERRAEIIPSFVSTAYAQAEATAERATKDATLRWIAFGLIGFVATVYVVTLVMYGLMKDKTKYPFMERTLNQIMGFLLGLITGVLSGQLG</sequence>
<keyword evidence="1" id="KW-1133">Transmembrane helix</keyword>
<gene>
    <name evidence="2" type="ORF">AGR2A_Cc100223</name>
</gene>
<name>A0A9W5AYF8_9HYPH</name>
<comment type="caution">
    <text evidence="2">The sequence shown here is derived from an EMBL/GenBank/DDBJ whole genome shotgun (WGS) entry which is preliminary data.</text>
</comment>
<reference evidence="2 3" key="1">
    <citation type="submission" date="2016-01" db="EMBL/GenBank/DDBJ databases">
        <authorList>
            <person name="Regsiter A."/>
            <person name="william w."/>
        </authorList>
    </citation>
    <scope>NUCLEOTIDE SEQUENCE [LARGE SCALE GENOMIC DNA]</scope>
    <source>
        <strain evidence="2 3">CFBP 5494</strain>
    </source>
</reference>
<organism evidence="2 3">
    <name type="scientific">Agrobacterium genomosp. 2 str. CFBP 5494</name>
    <dbReference type="NCBI Taxonomy" id="1183436"/>
    <lineage>
        <taxon>Bacteria</taxon>
        <taxon>Pseudomonadati</taxon>
        <taxon>Pseudomonadota</taxon>
        <taxon>Alphaproteobacteria</taxon>
        <taxon>Hyphomicrobiales</taxon>
        <taxon>Rhizobiaceae</taxon>
        <taxon>Rhizobium/Agrobacterium group</taxon>
        <taxon>Agrobacterium</taxon>
        <taxon>Agrobacterium tumefaciens complex</taxon>
    </lineage>
</organism>
<feature type="transmembrane region" description="Helical" evidence="1">
    <location>
        <begin position="152"/>
        <end position="175"/>
    </location>
</feature>
<feature type="transmembrane region" description="Helical" evidence="1">
    <location>
        <begin position="30"/>
        <end position="51"/>
    </location>
</feature>
<evidence type="ECO:0000313" key="3">
    <source>
        <dbReference type="Proteomes" id="UP000191933"/>
    </source>
</evidence>
<evidence type="ECO:0000313" key="2">
    <source>
        <dbReference type="EMBL" id="CUW85671.1"/>
    </source>
</evidence>
<dbReference type="RefSeq" id="WP_080822574.1">
    <property type="nucleotide sequence ID" value="NZ_LT009718.1"/>
</dbReference>
<evidence type="ECO:0000256" key="1">
    <source>
        <dbReference type="SAM" id="Phobius"/>
    </source>
</evidence>
<keyword evidence="3" id="KW-1185">Reference proteome</keyword>
<keyword evidence="1" id="KW-0812">Transmembrane</keyword>